<reference evidence="3 4" key="1">
    <citation type="submission" date="2019-02" db="EMBL/GenBank/DDBJ databases">
        <title>Deep-cultivation of Planctomycetes and their phenomic and genomic characterization uncovers novel biology.</title>
        <authorList>
            <person name="Wiegand S."/>
            <person name="Jogler M."/>
            <person name="Boedeker C."/>
            <person name="Pinto D."/>
            <person name="Vollmers J."/>
            <person name="Rivas-Marin E."/>
            <person name="Kohn T."/>
            <person name="Peeters S.H."/>
            <person name="Heuer A."/>
            <person name="Rast P."/>
            <person name="Oberbeckmann S."/>
            <person name="Bunk B."/>
            <person name="Jeske O."/>
            <person name="Meyerdierks A."/>
            <person name="Storesund J.E."/>
            <person name="Kallscheuer N."/>
            <person name="Luecker S."/>
            <person name="Lage O.M."/>
            <person name="Pohl T."/>
            <person name="Merkel B.J."/>
            <person name="Hornburger P."/>
            <person name="Mueller R.-W."/>
            <person name="Bruemmer F."/>
            <person name="Labrenz M."/>
            <person name="Spormann A.M."/>
            <person name="Op Den Camp H."/>
            <person name="Overmann J."/>
            <person name="Amann R."/>
            <person name="Jetten M.S.M."/>
            <person name="Mascher T."/>
            <person name="Medema M.H."/>
            <person name="Devos D.P."/>
            <person name="Kaster A.-K."/>
            <person name="Ovreas L."/>
            <person name="Rohde M."/>
            <person name="Galperin M.Y."/>
            <person name="Jogler C."/>
        </authorList>
    </citation>
    <scope>NUCLEOTIDE SEQUENCE [LARGE SCALE GENOMIC DNA]</scope>
    <source>
        <strain evidence="3 4">Pla108</strain>
    </source>
</reference>
<comment type="caution">
    <text evidence="3">The sequence shown here is derived from an EMBL/GenBank/DDBJ whole genome shotgun (WGS) entry which is preliminary data.</text>
</comment>
<dbReference type="RefSeq" id="WP_146444962.1">
    <property type="nucleotide sequence ID" value="NZ_SJPR01000002.1"/>
</dbReference>
<dbReference type="EMBL" id="SJPR01000002">
    <property type="protein sequence ID" value="TWT98078.1"/>
    <property type="molecule type" value="Genomic_DNA"/>
</dbReference>
<evidence type="ECO:0000313" key="4">
    <source>
        <dbReference type="Proteomes" id="UP000317421"/>
    </source>
</evidence>
<feature type="transmembrane region" description="Helical" evidence="2">
    <location>
        <begin position="12"/>
        <end position="31"/>
    </location>
</feature>
<evidence type="ECO:0000313" key="3">
    <source>
        <dbReference type="EMBL" id="TWT98078.1"/>
    </source>
</evidence>
<accession>A0A5C6AFJ3</accession>
<sequence>MTLLNAQRSGATLIEVAISTVLVGVLMVAALNTVGSAARTHLAASTSAEAWALAELLAAEVLAMPYEDPNGAAVFGTEPGETGVTRATLDDVDDYHNWTESPPKARDGTPLAGYTGWTTKVIVTLAETSASDGVIDDVGADEGLKRVRFQVTNPAGKVITVDTVRTRNGAGSTLPESDLPQVSRLSIDSAVGDGDQQRHGEQLLNGALSP</sequence>
<proteinExistence type="predicted"/>
<keyword evidence="2" id="KW-0812">Transmembrane</keyword>
<keyword evidence="4" id="KW-1185">Reference proteome</keyword>
<keyword evidence="2" id="KW-1133">Transmembrane helix</keyword>
<gene>
    <name evidence="3" type="ORF">Pla108_22350</name>
</gene>
<dbReference type="AlphaFoldDB" id="A0A5C6AFJ3"/>
<dbReference type="Proteomes" id="UP000317421">
    <property type="component" value="Unassembled WGS sequence"/>
</dbReference>
<evidence type="ECO:0008006" key="5">
    <source>
        <dbReference type="Google" id="ProtNLM"/>
    </source>
</evidence>
<protein>
    <recommendedName>
        <fullName evidence="5">Prepilin-type N-terminal cleavage/methylation domain-containing protein</fullName>
    </recommendedName>
</protein>
<keyword evidence="2" id="KW-0472">Membrane</keyword>
<organism evidence="3 4">
    <name type="scientific">Botrimarina colliarenosi</name>
    <dbReference type="NCBI Taxonomy" id="2528001"/>
    <lineage>
        <taxon>Bacteria</taxon>
        <taxon>Pseudomonadati</taxon>
        <taxon>Planctomycetota</taxon>
        <taxon>Planctomycetia</taxon>
        <taxon>Pirellulales</taxon>
        <taxon>Lacipirellulaceae</taxon>
        <taxon>Botrimarina</taxon>
    </lineage>
</organism>
<evidence type="ECO:0000256" key="1">
    <source>
        <dbReference type="SAM" id="MobiDB-lite"/>
    </source>
</evidence>
<name>A0A5C6AFJ3_9BACT</name>
<dbReference type="OrthoDB" id="260065at2"/>
<feature type="region of interest" description="Disordered" evidence="1">
    <location>
        <begin position="191"/>
        <end position="210"/>
    </location>
</feature>
<evidence type="ECO:0000256" key="2">
    <source>
        <dbReference type="SAM" id="Phobius"/>
    </source>
</evidence>